<dbReference type="AlphaFoldDB" id="J9GDA5"/>
<gene>
    <name evidence="1" type="ORF">EVA_14530</name>
</gene>
<accession>J9GDA5</accession>
<reference evidence="1" key="1">
    <citation type="journal article" date="2012" name="PLoS ONE">
        <title>Gene sets for utilization of primary and secondary nutrition supplies in the distal gut of endangered iberian lynx.</title>
        <authorList>
            <person name="Alcaide M."/>
            <person name="Messina E."/>
            <person name="Richter M."/>
            <person name="Bargiela R."/>
            <person name="Peplies J."/>
            <person name="Huws S.A."/>
            <person name="Newbold C.J."/>
            <person name="Golyshin P.N."/>
            <person name="Simon M.A."/>
            <person name="Lopez G."/>
            <person name="Yakimov M.M."/>
            <person name="Ferrer M."/>
        </authorList>
    </citation>
    <scope>NUCLEOTIDE SEQUENCE</scope>
</reference>
<proteinExistence type="predicted"/>
<name>J9GDA5_9ZZZZ</name>
<evidence type="ECO:0000313" key="1">
    <source>
        <dbReference type="EMBL" id="EJW97364.1"/>
    </source>
</evidence>
<dbReference type="EMBL" id="AMCI01004803">
    <property type="protein sequence ID" value="EJW97364.1"/>
    <property type="molecule type" value="Genomic_DNA"/>
</dbReference>
<comment type="caution">
    <text evidence="1">The sequence shown here is derived from an EMBL/GenBank/DDBJ whole genome shotgun (WGS) entry which is preliminary data.</text>
</comment>
<protein>
    <submittedName>
        <fullName evidence="1">Uncharacterized protein</fullName>
    </submittedName>
</protein>
<organism evidence="1">
    <name type="scientific">gut metagenome</name>
    <dbReference type="NCBI Taxonomy" id="749906"/>
    <lineage>
        <taxon>unclassified sequences</taxon>
        <taxon>metagenomes</taxon>
        <taxon>organismal metagenomes</taxon>
    </lineage>
</organism>
<sequence length="43" mass="5073">MTEGFHGRNNAIPEKSCAVMTFRYLFHLFHQLFQLCHCQVGFL</sequence>